<gene>
    <name evidence="6" type="ORF">ACE1CC_17465</name>
</gene>
<dbReference type="PANTHER" id="PTHR44858:SF1">
    <property type="entry name" value="UDP-N-ACETYLGLUCOSAMINE--PEPTIDE N-ACETYLGLUCOSAMINYLTRANSFERASE SPINDLY-RELATED"/>
    <property type="match status" value="1"/>
</dbReference>
<name>A0ABV4X774_9CYAN</name>
<evidence type="ECO:0000259" key="5">
    <source>
        <dbReference type="PROSITE" id="PS50011"/>
    </source>
</evidence>
<dbReference type="CDD" id="cd14014">
    <property type="entry name" value="STKc_PknB_like"/>
    <property type="match status" value="1"/>
</dbReference>
<feature type="repeat" description="TPR" evidence="3">
    <location>
        <begin position="345"/>
        <end position="378"/>
    </location>
</feature>
<feature type="transmembrane region" description="Helical" evidence="4">
    <location>
        <begin position="291"/>
        <end position="310"/>
    </location>
</feature>
<feature type="repeat" description="TPR" evidence="3">
    <location>
        <begin position="517"/>
        <end position="550"/>
    </location>
</feature>
<dbReference type="PROSITE" id="PS50293">
    <property type="entry name" value="TPR_REGION"/>
    <property type="match status" value="1"/>
</dbReference>
<dbReference type="Pfam" id="PF13181">
    <property type="entry name" value="TPR_8"/>
    <property type="match status" value="3"/>
</dbReference>
<proteinExistence type="predicted"/>
<evidence type="ECO:0000256" key="4">
    <source>
        <dbReference type="SAM" id="Phobius"/>
    </source>
</evidence>
<evidence type="ECO:0000313" key="6">
    <source>
        <dbReference type="EMBL" id="MFB2878641.1"/>
    </source>
</evidence>
<feature type="repeat" description="TPR" evidence="3">
    <location>
        <begin position="448"/>
        <end position="481"/>
    </location>
</feature>
<protein>
    <submittedName>
        <fullName evidence="6">Tetratricopeptide repeat protein</fullName>
    </submittedName>
</protein>
<dbReference type="Gene3D" id="1.25.40.10">
    <property type="entry name" value="Tetratricopeptide repeat domain"/>
    <property type="match status" value="3"/>
</dbReference>
<evidence type="ECO:0000256" key="2">
    <source>
        <dbReference type="ARBA" id="ARBA00022803"/>
    </source>
</evidence>
<feature type="domain" description="Protein kinase" evidence="5">
    <location>
        <begin position="16"/>
        <end position="281"/>
    </location>
</feature>
<dbReference type="Proteomes" id="UP001576774">
    <property type="component" value="Unassembled WGS sequence"/>
</dbReference>
<evidence type="ECO:0000256" key="1">
    <source>
        <dbReference type="ARBA" id="ARBA00022737"/>
    </source>
</evidence>
<dbReference type="PROSITE" id="PS50011">
    <property type="entry name" value="PROTEIN_KINASE_DOM"/>
    <property type="match status" value="1"/>
</dbReference>
<dbReference type="RefSeq" id="WP_413271705.1">
    <property type="nucleotide sequence ID" value="NZ_JBHFNQ010000131.1"/>
</dbReference>
<feature type="repeat" description="TPR" evidence="3">
    <location>
        <begin position="311"/>
        <end position="344"/>
    </location>
</feature>
<dbReference type="InterPro" id="IPR019734">
    <property type="entry name" value="TPR_rpt"/>
</dbReference>
<dbReference type="Pfam" id="PF00069">
    <property type="entry name" value="Pkinase"/>
    <property type="match status" value="1"/>
</dbReference>
<dbReference type="EMBL" id="JBHFNQ010000131">
    <property type="protein sequence ID" value="MFB2878641.1"/>
    <property type="molecule type" value="Genomic_DNA"/>
</dbReference>
<dbReference type="Pfam" id="PF13432">
    <property type="entry name" value="TPR_16"/>
    <property type="match status" value="1"/>
</dbReference>
<keyword evidence="1" id="KW-0677">Repeat</keyword>
<dbReference type="InterPro" id="IPR050498">
    <property type="entry name" value="Ycf3"/>
</dbReference>
<keyword evidence="4" id="KW-0812">Transmembrane</keyword>
<keyword evidence="2 3" id="KW-0802">TPR repeat</keyword>
<dbReference type="InterPro" id="IPR011990">
    <property type="entry name" value="TPR-like_helical_dom_sf"/>
</dbReference>
<keyword evidence="7" id="KW-1185">Reference proteome</keyword>
<organism evidence="6 7">
    <name type="scientific">Floridaenema aerugineum BLCC-F46</name>
    <dbReference type="NCBI Taxonomy" id="3153654"/>
    <lineage>
        <taxon>Bacteria</taxon>
        <taxon>Bacillati</taxon>
        <taxon>Cyanobacteriota</taxon>
        <taxon>Cyanophyceae</taxon>
        <taxon>Oscillatoriophycideae</taxon>
        <taxon>Aerosakkonematales</taxon>
        <taxon>Aerosakkonemataceae</taxon>
        <taxon>Floridanema</taxon>
        <taxon>Floridanema aerugineum</taxon>
    </lineage>
</organism>
<reference evidence="6 7" key="1">
    <citation type="submission" date="2024-09" db="EMBL/GenBank/DDBJ databases">
        <title>Floridaenema gen nov. (Aerosakkonemataceae, Aerosakkonematales ord. nov., Cyanobacteria) from benthic tropical and subtropical fresh waters, with the description of four new species.</title>
        <authorList>
            <person name="Moretto J.A."/>
            <person name="Berthold D.E."/>
            <person name="Lefler F.W."/>
            <person name="Huang I.-S."/>
            <person name="Laughinghouse H. IV."/>
        </authorList>
    </citation>
    <scope>NUCLEOTIDE SEQUENCE [LARGE SCALE GENOMIC DNA]</scope>
    <source>
        <strain evidence="6 7">BLCC-F46</strain>
    </source>
</reference>
<evidence type="ECO:0000256" key="3">
    <source>
        <dbReference type="PROSITE-ProRule" id="PRU00339"/>
    </source>
</evidence>
<dbReference type="SUPFAM" id="SSF56112">
    <property type="entry name" value="Protein kinase-like (PK-like)"/>
    <property type="match status" value="1"/>
</dbReference>
<keyword evidence="4" id="KW-0472">Membrane</keyword>
<dbReference type="Pfam" id="PF00515">
    <property type="entry name" value="TPR_1"/>
    <property type="match status" value="2"/>
</dbReference>
<dbReference type="Gene3D" id="1.10.510.10">
    <property type="entry name" value="Transferase(Phosphotransferase) domain 1"/>
    <property type="match status" value="1"/>
</dbReference>
<sequence>MNFNELNPKDVVGERYQIIEKIGNGAFGWTYLATDTKKPSNPQCVIKQLKPVITIESVLQDAQKRFETEAKILEKLGQHHDQIPELLAYFKEDQEFFIVQEFIDGNDFKKELENSKQLNEVEVIWLLKNILEILIIIHQQNVIHRDIKPSNLIRRRSDGKFVLIDFGTVKEITSLSADSYGQTIYTEVVGTLGYIAPEQTAGHPDIRSDFYALGITAIQALTGKSPNTFPKDSQTGELVWREGTEVSPKLAEVLDKMVRFDFRDRYQSASEILNALGNPGIQPLSFLKKRWQLFVILLTGIILINVLINLPKIIYNQAQDLDNSKNFDKAIELYDLAIKLKPDYYRAWTSRGDTYIKLNKFIEAENSCKRATEINEKYSDSWNCLGLALQRQGKNQEAIVAFDKAIKLEQNFKEAWHNKGEALLQLEGREQEAIEAFDEAIRIDKQFFSAWNNRGKAYHKLRKYDEAINNFKQSLKINDRYHYAWIGLGNTLRQFDGREEEALNAFKKAIEIEPNAYEAWYGKGAVLNKLNKLQDALAAHEQAIKIEPNYQPSINEIQQLKKKLGIQL</sequence>
<dbReference type="SMART" id="SM00028">
    <property type="entry name" value="TPR"/>
    <property type="match status" value="7"/>
</dbReference>
<dbReference type="InterPro" id="IPR000719">
    <property type="entry name" value="Prot_kinase_dom"/>
</dbReference>
<dbReference type="PROSITE" id="PS50005">
    <property type="entry name" value="TPR"/>
    <property type="match status" value="5"/>
</dbReference>
<comment type="caution">
    <text evidence="6">The sequence shown here is derived from an EMBL/GenBank/DDBJ whole genome shotgun (WGS) entry which is preliminary data.</text>
</comment>
<dbReference type="PANTHER" id="PTHR44858">
    <property type="entry name" value="TETRATRICOPEPTIDE REPEAT PROTEIN 6"/>
    <property type="match status" value="1"/>
</dbReference>
<evidence type="ECO:0000313" key="7">
    <source>
        <dbReference type="Proteomes" id="UP001576774"/>
    </source>
</evidence>
<accession>A0ABV4X774</accession>
<dbReference type="InterPro" id="IPR011009">
    <property type="entry name" value="Kinase-like_dom_sf"/>
</dbReference>
<keyword evidence="4" id="KW-1133">Transmembrane helix</keyword>
<dbReference type="SMART" id="SM00220">
    <property type="entry name" value="S_TKc"/>
    <property type="match status" value="1"/>
</dbReference>
<dbReference type="SUPFAM" id="SSF48452">
    <property type="entry name" value="TPR-like"/>
    <property type="match status" value="1"/>
</dbReference>
<feature type="repeat" description="TPR" evidence="3">
    <location>
        <begin position="379"/>
        <end position="412"/>
    </location>
</feature>